<dbReference type="Gene3D" id="3.40.50.200">
    <property type="entry name" value="Peptidase S8/S53 domain"/>
    <property type="match status" value="1"/>
</dbReference>
<protein>
    <recommendedName>
        <fullName evidence="2">Peptidase S8/S53 domain-containing protein</fullName>
    </recommendedName>
</protein>
<reference evidence="3" key="2">
    <citation type="submission" date="2023-05" db="EMBL/GenBank/DDBJ databases">
        <authorList>
            <consortium name="Lawrence Berkeley National Laboratory"/>
            <person name="Steindorff A."/>
            <person name="Hensen N."/>
            <person name="Bonometti L."/>
            <person name="Westerberg I."/>
            <person name="Brannstrom I.O."/>
            <person name="Guillou S."/>
            <person name="Cros-Aarteil S."/>
            <person name="Calhoun S."/>
            <person name="Haridas S."/>
            <person name="Kuo A."/>
            <person name="Mondo S."/>
            <person name="Pangilinan J."/>
            <person name="Riley R."/>
            <person name="Labutti K."/>
            <person name="Andreopoulos B."/>
            <person name="Lipzen A."/>
            <person name="Chen C."/>
            <person name="Yanf M."/>
            <person name="Daum C."/>
            <person name="Ng V."/>
            <person name="Clum A."/>
            <person name="Ohm R."/>
            <person name="Martin F."/>
            <person name="Silar P."/>
            <person name="Natvig D."/>
            <person name="Lalanne C."/>
            <person name="Gautier V."/>
            <person name="Ament-Velasquez S.L."/>
            <person name="Kruys A."/>
            <person name="Hutchinson M.I."/>
            <person name="Powell A.J."/>
            <person name="Barry K."/>
            <person name="Miller A.N."/>
            <person name="Grigoriev I.V."/>
            <person name="Debuchy R."/>
            <person name="Gladieux P."/>
            <person name="Thoren M.H."/>
            <person name="Johannesson H."/>
        </authorList>
    </citation>
    <scope>NUCLEOTIDE SEQUENCE</scope>
    <source>
        <strain evidence="3">CBS 990.96</strain>
    </source>
</reference>
<sequence>AIKWSVIQKVDIISMSWFINSSADLPGLFNALRSAENSGIAMFCASIDEGGMAPDNTWPGRSKSCIKIGACTGDGDKLSWVSEKNSSFLFPGDAPISVVGNKDQWSPHRPMLAGSSVATARAAGLAAILLYCDKLIKSQDTDNKLQPPSGGGDVNKPKGQEIHPSGNNKLEEAFTTLCGGPDSPNKFPRVWLYMPDPQSLKWDNSSYPEETKETRLKLVEFLSKLRPPRA</sequence>
<dbReference type="InterPro" id="IPR000209">
    <property type="entry name" value="Peptidase_S8/S53_dom"/>
</dbReference>
<evidence type="ECO:0000256" key="1">
    <source>
        <dbReference type="SAM" id="MobiDB-lite"/>
    </source>
</evidence>
<dbReference type="Proteomes" id="UP001301958">
    <property type="component" value="Unassembled WGS sequence"/>
</dbReference>
<dbReference type="SUPFAM" id="SSF52743">
    <property type="entry name" value="Subtilisin-like"/>
    <property type="match status" value="1"/>
</dbReference>
<accession>A0AAN6YNX1</accession>
<gene>
    <name evidence="3" type="ORF">QBC38DRAFT_461075</name>
</gene>
<feature type="region of interest" description="Disordered" evidence="1">
    <location>
        <begin position="141"/>
        <end position="166"/>
    </location>
</feature>
<feature type="non-terminal residue" evidence="3">
    <location>
        <position position="1"/>
    </location>
</feature>
<dbReference type="GO" id="GO:0006508">
    <property type="term" value="P:proteolysis"/>
    <property type="evidence" value="ECO:0007669"/>
    <property type="project" value="InterPro"/>
</dbReference>
<organism evidence="3 4">
    <name type="scientific">Podospora fimiseda</name>
    <dbReference type="NCBI Taxonomy" id="252190"/>
    <lineage>
        <taxon>Eukaryota</taxon>
        <taxon>Fungi</taxon>
        <taxon>Dikarya</taxon>
        <taxon>Ascomycota</taxon>
        <taxon>Pezizomycotina</taxon>
        <taxon>Sordariomycetes</taxon>
        <taxon>Sordariomycetidae</taxon>
        <taxon>Sordariales</taxon>
        <taxon>Podosporaceae</taxon>
        <taxon>Podospora</taxon>
    </lineage>
</organism>
<dbReference type="AlphaFoldDB" id="A0AAN6YNX1"/>
<evidence type="ECO:0000313" key="4">
    <source>
        <dbReference type="Proteomes" id="UP001301958"/>
    </source>
</evidence>
<feature type="domain" description="Peptidase S8/S53" evidence="2">
    <location>
        <begin position="1"/>
        <end position="130"/>
    </location>
</feature>
<comment type="caution">
    <text evidence="3">The sequence shown here is derived from an EMBL/GenBank/DDBJ whole genome shotgun (WGS) entry which is preliminary data.</text>
</comment>
<proteinExistence type="predicted"/>
<dbReference type="GO" id="GO:0004252">
    <property type="term" value="F:serine-type endopeptidase activity"/>
    <property type="evidence" value="ECO:0007669"/>
    <property type="project" value="InterPro"/>
</dbReference>
<reference evidence="3" key="1">
    <citation type="journal article" date="2023" name="Mol. Phylogenet. Evol.">
        <title>Genome-scale phylogeny and comparative genomics of the fungal order Sordariales.</title>
        <authorList>
            <person name="Hensen N."/>
            <person name="Bonometti L."/>
            <person name="Westerberg I."/>
            <person name="Brannstrom I.O."/>
            <person name="Guillou S."/>
            <person name="Cros-Aarteil S."/>
            <person name="Calhoun S."/>
            <person name="Haridas S."/>
            <person name="Kuo A."/>
            <person name="Mondo S."/>
            <person name="Pangilinan J."/>
            <person name="Riley R."/>
            <person name="LaButti K."/>
            <person name="Andreopoulos B."/>
            <person name="Lipzen A."/>
            <person name="Chen C."/>
            <person name="Yan M."/>
            <person name="Daum C."/>
            <person name="Ng V."/>
            <person name="Clum A."/>
            <person name="Steindorff A."/>
            <person name="Ohm R.A."/>
            <person name="Martin F."/>
            <person name="Silar P."/>
            <person name="Natvig D.O."/>
            <person name="Lalanne C."/>
            <person name="Gautier V."/>
            <person name="Ament-Velasquez S.L."/>
            <person name="Kruys A."/>
            <person name="Hutchinson M.I."/>
            <person name="Powell A.J."/>
            <person name="Barry K."/>
            <person name="Miller A.N."/>
            <person name="Grigoriev I.V."/>
            <person name="Debuchy R."/>
            <person name="Gladieux P."/>
            <person name="Hiltunen Thoren M."/>
            <person name="Johannesson H."/>
        </authorList>
    </citation>
    <scope>NUCLEOTIDE SEQUENCE</scope>
    <source>
        <strain evidence="3">CBS 990.96</strain>
    </source>
</reference>
<dbReference type="EMBL" id="MU865513">
    <property type="protein sequence ID" value="KAK4221818.1"/>
    <property type="molecule type" value="Genomic_DNA"/>
</dbReference>
<evidence type="ECO:0000259" key="2">
    <source>
        <dbReference type="Pfam" id="PF00082"/>
    </source>
</evidence>
<keyword evidence="4" id="KW-1185">Reference proteome</keyword>
<dbReference type="Pfam" id="PF00082">
    <property type="entry name" value="Peptidase_S8"/>
    <property type="match status" value="1"/>
</dbReference>
<evidence type="ECO:0000313" key="3">
    <source>
        <dbReference type="EMBL" id="KAK4221818.1"/>
    </source>
</evidence>
<name>A0AAN6YNX1_9PEZI</name>
<dbReference type="InterPro" id="IPR036852">
    <property type="entry name" value="Peptidase_S8/S53_dom_sf"/>
</dbReference>